<evidence type="ECO:0000256" key="7">
    <source>
        <dbReference type="ARBA" id="ARBA00023136"/>
    </source>
</evidence>
<dbReference type="RefSeq" id="WP_150001847.1">
    <property type="nucleotide sequence ID" value="NZ_BKCM01000003.1"/>
</dbReference>
<evidence type="ECO:0000256" key="1">
    <source>
        <dbReference type="ARBA" id="ARBA00004429"/>
    </source>
</evidence>
<evidence type="ECO:0000256" key="8">
    <source>
        <dbReference type="SAM" id="Phobius"/>
    </source>
</evidence>
<evidence type="ECO:0000256" key="2">
    <source>
        <dbReference type="ARBA" id="ARBA00005745"/>
    </source>
</evidence>
<accession>A0A5A7MVP1</accession>
<keyword evidence="5 8" id="KW-0812">Transmembrane</keyword>
<evidence type="ECO:0000313" key="10">
    <source>
        <dbReference type="EMBL" id="GER00081.1"/>
    </source>
</evidence>
<dbReference type="Gene3D" id="1.20.81.30">
    <property type="entry name" value="Type II secretion system (T2SS), domain F"/>
    <property type="match status" value="2"/>
</dbReference>
<sequence length="414" mass="43924">MAVFSYRAVDGAGKLVDGQQVCPDRANLLDDLRRQGLQPIYIKERGSTGGRAAGGLGGLGFSLTLNKERHLGDEGLALFTREMATLVDAGLPLEQALSMLAQQQNSQSAGAKAAAGLLEKIRAGSTFADALGAEPDLFPGHYIGLVRAGEAGGTLDQVLMSLADNLERARALKQDIKSALNYPILILVASGGAVLVLLLGVIPEFEPLFAGAGAALPASARFVMGASRALREFWWALPLLAFGLFIFLRLVSQNQAVRDKVHGWMLDIPVVGPLLRKIEAARFCGTLGALLTNGVEVVPALQMSGRTVSNSKLARAVEQALPRLRRGEGLTGPLEESGILPPLALRLLRVGETSGKLDAMLLTIARIYEGEISRETRKLVSMLVPLVTLFLGFVVAGIIGSILSAILTSYDLPF</sequence>
<dbReference type="InterPro" id="IPR042094">
    <property type="entry name" value="T2SS_GspF_sf"/>
</dbReference>
<dbReference type="InterPro" id="IPR003004">
    <property type="entry name" value="GspF/PilC"/>
</dbReference>
<name>A0A5A7MVP1_9PROT</name>
<keyword evidence="3" id="KW-1003">Cell membrane</keyword>
<dbReference type="PANTHER" id="PTHR30012:SF7">
    <property type="entry name" value="PROTEIN TRANSPORT PROTEIN HOFC HOMOLOG"/>
    <property type="match status" value="1"/>
</dbReference>
<comment type="caution">
    <text evidence="10">The sequence shown here is derived from an EMBL/GenBank/DDBJ whole genome shotgun (WGS) entry which is preliminary data.</text>
</comment>
<comment type="subcellular location">
    <subcellularLocation>
        <location evidence="1">Cell inner membrane</location>
        <topology evidence="1">Multi-pass membrane protein</topology>
    </subcellularLocation>
</comment>
<feature type="transmembrane region" description="Helical" evidence="8">
    <location>
        <begin position="383"/>
        <end position="407"/>
    </location>
</feature>
<protein>
    <submittedName>
        <fullName evidence="10">Type II secretion system protein F</fullName>
    </submittedName>
</protein>
<organism evidence="10 11">
    <name type="scientific">Iodidimonas gelatinilytica</name>
    <dbReference type="NCBI Taxonomy" id="1236966"/>
    <lineage>
        <taxon>Bacteria</taxon>
        <taxon>Pseudomonadati</taxon>
        <taxon>Pseudomonadota</taxon>
        <taxon>Alphaproteobacteria</taxon>
        <taxon>Iodidimonadales</taxon>
        <taxon>Iodidimonadaceae</taxon>
        <taxon>Iodidimonas</taxon>
    </lineage>
</organism>
<evidence type="ECO:0000256" key="3">
    <source>
        <dbReference type="ARBA" id="ARBA00022475"/>
    </source>
</evidence>
<feature type="domain" description="Type II secretion system protein GspF" evidence="9">
    <location>
        <begin position="283"/>
        <end position="403"/>
    </location>
</feature>
<dbReference type="EMBL" id="BKCM01000003">
    <property type="protein sequence ID" value="GER00081.1"/>
    <property type="molecule type" value="Genomic_DNA"/>
</dbReference>
<proteinExistence type="inferred from homology"/>
<dbReference type="InterPro" id="IPR018076">
    <property type="entry name" value="T2SS_GspF_dom"/>
</dbReference>
<keyword evidence="7 8" id="KW-0472">Membrane</keyword>
<reference evidence="10 11" key="1">
    <citation type="submission" date="2019-09" db="EMBL/GenBank/DDBJ databases">
        <title>NBRP : Genome information of microbial organism related human and environment.</title>
        <authorList>
            <person name="Hattori M."/>
            <person name="Oshima K."/>
            <person name="Inaba H."/>
            <person name="Suda W."/>
            <person name="Sakamoto M."/>
            <person name="Iino T."/>
            <person name="Kitahara M."/>
            <person name="Oshida Y."/>
            <person name="Iida T."/>
            <person name="Kudo T."/>
            <person name="Itoh T."/>
            <person name="Ohkuma M."/>
        </authorList>
    </citation>
    <scope>NUCLEOTIDE SEQUENCE [LARGE SCALE GENOMIC DNA]</scope>
    <source>
        <strain evidence="10 11">Mie-1</strain>
    </source>
</reference>
<dbReference type="Pfam" id="PF00482">
    <property type="entry name" value="T2SSF"/>
    <property type="match status" value="2"/>
</dbReference>
<keyword evidence="4" id="KW-0997">Cell inner membrane</keyword>
<dbReference type="FunFam" id="1.20.81.30:FF:000001">
    <property type="entry name" value="Type II secretion system protein F"/>
    <property type="match status" value="1"/>
</dbReference>
<evidence type="ECO:0000259" key="9">
    <source>
        <dbReference type="Pfam" id="PF00482"/>
    </source>
</evidence>
<dbReference type="GO" id="GO:0015628">
    <property type="term" value="P:protein secretion by the type II secretion system"/>
    <property type="evidence" value="ECO:0007669"/>
    <property type="project" value="TreeGrafter"/>
</dbReference>
<keyword evidence="11" id="KW-1185">Reference proteome</keyword>
<dbReference type="AlphaFoldDB" id="A0A5A7MVP1"/>
<evidence type="ECO:0000256" key="4">
    <source>
        <dbReference type="ARBA" id="ARBA00022519"/>
    </source>
</evidence>
<evidence type="ECO:0000256" key="5">
    <source>
        <dbReference type="ARBA" id="ARBA00022692"/>
    </source>
</evidence>
<dbReference type="PRINTS" id="PR00812">
    <property type="entry name" value="BCTERIALGSPF"/>
</dbReference>
<evidence type="ECO:0000256" key="6">
    <source>
        <dbReference type="ARBA" id="ARBA00022989"/>
    </source>
</evidence>
<feature type="transmembrane region" description="Helical" evidence="8">
    <location>
        <begin position="233"/>
        <end position="251"/>
    </location>
</feature>
<feature type="domain" description="Type II secretion system protein GspF" evidence="9">
    <location>
        <begin position="79"/>
        <end position="203"/>
    </location>
</feature>
<comment type="similarity">
    <text evidence="2">Belongs to the GSP F family.</text>
</comment>
<keyword evidence="6 8" id="KW-1133">Transmembrane helix</keyword>
<evidence type="ECO:0000313" key="11">
    <source>
        <dbReference type="Proteomes" id="UP000325187"/>
    </source>
</evidence>
<dbReference type="PANTHER" id="PTHR30012">
    <property type="entry name" value="GENERAL SECRETION PATHWAY PROTEIN"/>
    <property type="match status" value="1"/>
</dbReference>
<feature type="transmembrane region" description="Helical" evidence="8">
    <location>
        <begin position="180"/>
        <end position="202"/>
    </location>
</feature>
<dbReference type="Proteomes" id="UP000325187">
    <property type="component" value="Unassembled WGS sequence"/>
</dbReference>
<dbReference type="GO" id="GO:0005886">
    <property type="term" value="C:plasma membrane"/>
    <property type="evidence" value="ECO:0007669"/>
    <property type="project" value="UniProtKB-SubCell"/>
</dbReference>
<gene>
    <name evidence="10" type="primary">xpsF</name>
    <name evidence="10" type="ORF">JCM17845_07040</name>
</gene>